<dbReference type="Proteomes" id="UP001497680">
    <property type="component" value="Unassembled WGS sequence"/>
</dbReference>
<reference evidence="1 2" key="1">
    <citation type="journal article" date="2022" name="New Phytol.">
        <title>Ecological generalism drives hyperdiversity of secondary metabolite gene clusters in xylarialean endophytes.</title>
        <authorList>
            <person name="Franco M.E.E."/>
            <person name="Wisecaver J.H."/>
            <person name="Arnold A.E."/>
            <person name="Ju Y.M."/>
            <person name="Slot J.C."/>
            <person name="Ahrendt S."/>
            <person name="Moore L.P."/>
            <person name="Eastman K.E."/>
            <person name="Scott K."/>
            <person name="Konkel Z."/>
            <person name="Mondo S.J."/>
            <person name="Kuo A."/>
            <person name="Hayes R.D."/>
            <person name="Haridas S."/>
            <person name="Andreopoulos B."/>
            <person name="Riley R."/>
            <person name="LaButti K."/>
            <person name="Pangilinan J."/>
            <person name="Lipzen A."/>
            <person name="Amirebrahimi M."/>
            <person name="Yan J."/>
            <person name="Adam C."/>
            <person name="Keymanesh K."/>
            <person name="Ng V."/>
            <person name="Louie K."/>
            <person name="Northen T."/>
            <person name="Drula E."/>
            <person name="Henrissat B."/>
            <person name="Hsieh H.M."/>
            <person name="Youens-Clark K."/>
            <person name="Lutzoni F."/>
            <person name="Miadlikowska J."/>
            <person name="Eastwood D.C."/>
            <person name="Hamelin R.C."/>
            <person name="Grigoriev I.V."/>
            <person name="U'Ren J.M."/>
        </authorList>
    </citation>
    <scope>NUCLEOTIDE SEQUENCE [LARGE SCALE GENOMIC DNA]</scope>
    <source>
        <strain evidence="1 2">ER1909</strain>
    </source>
</reference>
<gene>
    <name evidence="1" type="ORF">F4821DRAFT_266162</name>
</gene>
<proteinExistence type="predicted"/>
<comment type="caution">
    <text evidence="1">The sequence shown here is derived from an EMBL/GenBank/DDBJ whole genome shotgun (WGS) entry which is preliminary data.</text>
</comment>
<evidence type="ECO:0000313" key="1">
    <source>
        <dbReference type="EMBL" id="KAI6080156.1"/>
    </source>
</evidence>
<sequence>MRSHGKYFDLNKVTDETSDSTSSLGGFVVPNWDSDSDDNPGHRERDQQWGRSRDVNEQDGISIEENIYGPPGGVAQVATAISGLQETNTIDLSKGEV</sequence>
<dbReference type="EMBL" id="MU394477">
    <property type="protein sequence ID" value="KAI6080156.1"/>
    <property type="molecule type" value="Genomic_DNA"/>
</dbReference>
<evidence type="ECO:0000313" key="2">
    <source>
        <dbReference type="Proteomes" id="UP001497680"/>
    </source>
</evidence>
<keyword evidence="2" id="KW-1185">Reference proteome</keyword>
<organism evidence="1 2">
    <name type="scientific">Hypoxylon rubiginosum</name>
    <dbReference type="NCBI Taxonomy" id="110542"/>
    <lineage>
        <taxon>Eukaryota</taxon>
        <taxon>Fungi</taxon>
        <taxon>Dikarya</taxon>
        <taxon>Ascomycota</taxon>
        <taxon>Pezizomycotina</taxon>
        <taxon>Sordariomycetes</taxon>
        <taxon>Xylariomycetidae</taxon>
        <taxon>Xylariales</taxon>
        <taxon>Hypoxylaceae</taxon>
        <taxon>Hypoxylon</taxon>
    </lineage>
</organism>
<name>A0ACC0CIH2_9PEZI</name>
<protein>
    <submittedName>
        <fullName evidence="1">Uncharacterized protein</fullName>
    </submittedName>
</protein>
<accession>A0ACC0CIH2</accession>